<reference evidence="2 3" key="1">
    <citation type="submission" date="2014-06" db="EMBL/GenBank/DDBJ databases">
        <title>Draft genome sequence of Bacillus gaemokensis JCM 15801 (MCCC 1A00707).</title>
        <authorList>
            <person name="Lai Q."/>
            <person name="Liu Y."/>
            <person name="Shao Z."/>
        </authorList>
    </citation>
    <scope>NUCLEOTIDE SEQUENCE [LARGE SCALE GENOMIC DNA]</scope>
    <source>
        <strain evidence="2 3">JCM 15801</strain>
    </source>
</reference>
<dbReference type="OrthoDB" id="9802793at2"/>
<dbReference type="InterPro" id="IPR006680">
    <property type="entry name" value="Amidohydro-rel"/>
</dbReference>
<dbReference type="Pfam" id="PF01979">
    <property type="entry name" value="Amidohydro_1"/>
    <property type="match status" value="1"/>
</dbReference>
<dbReference type="AlphaFoldDB" id="A0A073K6X1"/>
<dbReference type="CDD" id="cd01309">
    <property type="entry name" value="Met_dep_hydrolase_C"/>
    <property type="match status" value="1"/>
</dbReference>
<dbReference type="SUPFAM" id="SSF51556">
    <property type="entry name" value="Metallo-dependent hydrolases"/>
    <property type="match status" value="1"/>
</dbReference>
<dbReference type="GO" id="GO:0016810">
    <property type="term" value="F:hydrolase activity, acting on carbon-nitrogen (but not peptide) bonds"/>
    <property type="evidence" value="ECO:0007669"/>
    <property type="project" value="InterPro"/>
</dbReference>
<keyword evidence="2" id="KW-0378">Hydrolase</keyword>
<dbReference type="InterPro" id="IPR051781">
    <property type="entry name" value="Metallo-dep_Hydrolase"/>
</dbReference>
<name>A0A073K6X1_9BACI</name>
<dbReference type="PANTHER" id="PTHR43135:SF3">
    <property type="entry name" value="ALPHA-D-RIBOSE 1-METHYLPHOSPHONATE 5-TRIPHOSPHATE DIPHOSPHATASE"/>
    <property type="match status" value="1"/>
</dbReference>
<dbReference type="eggNOG" id="COG1228">
    <property type="taxonomic scope" value="Bacteria"/>
</dbReference>
<accession>A0A073K6X1</accession>
<organism evidence="2 3">
    <name type="scientific">Bacillus gaemokensis</name>
    <dbReference type="NCBI Taxonomy" id="574375"/>
    <lineage>
        <taxon>Bacteria</taxon>
        <taxon>Bacillati</taxon>
        <taxon>Bacillota</taxon>
        <taxon>Bacilli</taxon>
        <taxon>Bacillales</taxon>
        <taxon>Bacillaceae</taxon>
        <taxon>Bacillus</taxon>
        <taxon>Bacillus cereus group</taxon>
    </lineage>
</organism>
<sequence>MKILLKQAIVYPITSPKFQGDVLVTQEKITAVQPHIEPTQDMTVINAKALHLLPGFIDVHTHLGLYDEGTGWAGNDANETSEVLTPHIRSLDGIHPFDIAFQDAVQNGITTVHVMPGSQNIIGGTTCVVKTAGTCIDHMIIQEPAGLKIAFGENPKRVHSNGTKESITRMGIMGLLRESFYEAQHYGNDADFRMLPILKALRREIPVRIHAHRADDISSALRFAKEFNLDLRIEHCTEGHFIVNELAKHNLKVSVGPTLTRRSKIELKNKSWVTYHNLSKHGIEVSITTDHPYTPIQYLNVCAAIAVREGLDEKIALEGITILPARNLRLEKRIGSIEAGKDADLVLWTHHPFHYLSKPVLTMIDGKIIYKKNKKN</sequence>
<dbReference type="Gene3D" id="3.20.20.140">
    <property type="entry name" value="Metal-dependent hydrolases"/>
    <property type="match status" value="1"/>
</dbReference>
<comment type="caution">
    <text evidence="2">The sequence shown here is derived from an EMBL/GenBank/DDBJ whole genome shotgun (WGS) entry which is preliminary data.</text>
</comment>
<proteinExistence type="predicted"/>
<dbReference type="PANTHER" id="PTHR43135">
    <property type="entry name" value="ALPHA-D-RIBOSE 1-METHYLPHOSPHONATE 5-TRIPHOSPHATE DIPHOSPHATASE"/>
    <property type="match status" value="1"/>
</dbReference>
<dbReference type="SUPFAM" id="SSF51338">
    <property type="entry name" value="Composite domain of metallo-dependent hydrolases"/>
    <property type="match status" value="1"/>
</dbReference>
<dbReference type="InterPro" id="IPR011059">
    <property type="entry name" value="Metal-dep_hydrolase_composite"/>
</dbReference>
<keyword evidence="3" id="KW-1185">Reference proteome</keyword>
<evidence type="ECO:0000259" key="1">
    <source>
        <dbReference type="Pfam" id="PF01979"/>
    </source>
</evidence>
<evidence type="ECO:0000313" key="3">
    <source>
        <dbReference type="Proteomes" id="UP000027778"/>
    </source>
</evidence>
<gene>
    <name evidence="2" type="ORF">BAGA_20230</name>
</gene>
<feature type="domain" description="Amidohydrolase-related" evidence="1">
    <location>
        <begin position="52"/>
        <end position="369"/>
    </location>
</feature>
<dbReference type="InterPro" id="IPR032466">
    <property type="entry name" value="Metal_Hydrolase"/>
</dbReference>
<dbReference type="EMBL" id="JOTM01000035">
    <property type="protein sequence ID" value="KEK22291.1"/>
    <property type="molecule type" value="Genomic_DNA"/>
</dbReference>
<evidence type="ECO:0000313" key="2">
    <source>
        <dbReference type="EMBL" id="KEK22291.1"/>
    </source>
</evidence>
<dbReference type="Proteomes" id="UP000027778">
    <property type="component" value="Unassembled WGS sequence"/>
</dbReference>
<dbReference type="RefSeq" id="WP_033677781.1">
    <property type="nucleotide sequence ID" value="NZ_JOTM01000035.1"/>
</dbReference>
<dbReference type="STRING" id="574375.AZF08_18180"/>
<protein>
    <submittedName>
        <fullName evidence="2">Amidohydrolase</fullName>
    </submittedName>
</protein>